<evidence type="ECO:0000313" key="1">
    <source>
        <dbReference type="EMBL" id="MFM9609218.1"/>
    </source>
</evidence>
<dbReference type="RefSeq" id="WP_409121084.1">
    <property type="nucleotide sequence ID" value="NZ_JBJVNI010000005.1"/>
</dbReference>
<protein>
    <submittedName>
        <fullName evidence="1">Uncharacterized protein</fullName>
    </submittedName>
</protein>
<reference evidence="1 2" key="1">
    <citation type="submission" date="2024-12" db="EMBL/GenBank/DDBJ databases">
        <title>Forecasting of Potato common scab and diversities of Pathogenic streptomyces spp. in china.</title>
        <authorList>
            <person name="Handique U."/>
            <person name="Wu J."/>
        </authorList>
    </citation>
    <scope>NUCLEOTIDE SEQUENCE [LARGE SCALE GENOMIC DNA]</scope>
    <source>
        <strain evidence="1 2">ZRIMU1530</strain>
    </source>
</reference>
<keyword evidence="2" id="KW-1185">Reference proteome</keyword>
<sequence length="136" mass="15237">MLEPFEISFMARLSWDDLRTALSEHLRTPIENVVMFGDWLDLPPKRQGETTSLDIIRQEVGYRTLVDGMSPLNVGGEKLGFLAAALAMEFSTSVAIGDYTHDCGYACGRFIVCRPDGRIFSALEKSGGEFWDLERL</sequence>
<gene>
    <name evidence="1" type="ORF">ACKI18_10885</name>
</gene>
<accession>A0ABW9HQV1</accession>
<organism evidence="1 2">
    <name type="scientific">Streptomyces niveiscabiei</name>
    <dbReference type="NCBI Taxonomy" id="164115"/>
    <lineage>
        <taxon>Bacteria</taxon>
        <taxon>Bacillati</taxon>
        <taxon>Actinomycetota</taxon>
        <taxon>Actinomycetes</taxon>
        <taxon>Kitasatosporales</taxon>
        <taxon>Streptomycetaceae</taxon>
        <taxon>Streptomyces</taxon>
    </lineage>
</organism>
<proteinExistence type="predicted"/>
<dbReference type="Proteomes" id="UP001631957">
    <property type="component" value="Unassembled WGS sequence"/>
</dbReference>
<comment type="caution">
    <text evidence="1">The sequence shown here is derived from an EMBL/GenBank/DDBJ whole genome shotgun (WGS) entry which is preliminary data.</text>
</comment>
<evidence type="ECO:0000313" key="2">
    <source>
        <dbReference type="Proteomes" id="UP001631957"/>
    </source>
</evidence>
<name>A0ABW9HQV1_9ACTN</name>
<dbReference type="EMBL" id="JBJVNI010000005">
    <property type="protein sequence ID" value="MFM9609218.1"/>
    <property type="molecule type" value="Genomic_DNA"/>
</dbReference>